<comment type="caution">
    <text evidence="2">The sequence shown here is derived from an EMBL/GenBank/DDBJ whole genome shotgun (WGS) entry which is preliminary data.</text>
</comment>
<dbReference type="AlphaFoldDB" id="L9UME9"/>
<evidence type="ECO:0000313" key="2">
    <source>
        <dbReference type="EMBL" id="ELY25871.1"/>
    </source>
</evidence>
<feature type="compositionally biased region" description="Basic and acidic residues" evidence="1">
    <location>
        <begin position="22"/>
        <end position="33"/>
    </location>
</feature>
<dbReference type="EMBL" id="AOHS01000054">
    <property type="protein sequence ID" value="ELY25871.1"/>
    <property type="molecule type" value="Genomic_DNA"/>
</dbReference>
<reference evidence="2 3" key="1">
    <citation type="journal article" date="2014" name="PLoS Genet.">
        <title>Phylogenetically driven sequencing of extremely halophilic archaea reveals strategies for static and dynamic osmo-response.</title>
        <authorList>
            <person name="Becker E.A."/>
            <person name="Seitzer P.M."/>
            <person name="Tritt A."/>
            <person name="Larsen D."/>
            <person name="Krusor M."/>
            <person name="Yao A.I."/>
            <person name="Wu D."/>
            <person name="Madern D."/>
            <person name="Eisen J.A."/>
            <person name="Darling A.E."/>
            <person name="Facciotti M.T."/>
        </authorList>
    </citation>
    <scope>NUCLEOTIDE SEQUENCE [LARGE SCALE GENOMIC DNA]</scope>
    <source>
        <strain evidence="3">ATCC 43099 / DSM 3394 / CCM 3739 / CIP 104546 / IAM 13178 / JCM 8861 / NBRC 102185 / NCIMB 2190 / MS3</strain>
    </source>
</reference>
<feature type="region of interest" description="Disordered" evidence="1">
    <location>
        <begin position="1"/>
        <end position="133"/>
    </location>
</feature>
<gene>
    <name evidence="2" type="ORF">C500_16974</name>
</gene>
<protein>
    <recommendedName>
        <fullName evidence="4">Small CPxCG-related zinc finger protein</fullName>
    </recommendedName>
</protein>
<feature type="compositionally biased region" description="Low complexity" evidence="1">
    <location>
        <begin position="113"/>
        <end position="127"/>
    </location>
</feature>
<feature type="compositionally biased region" description="Acidic residues" evidence="1">
    <location>
        <begin position="1"/>
        <end position="10"/>
    </location>
</feature>
<evidence type="ECO:0000256" key="1">
    <source>
        <dbReference type="SAM" id="MobiDB-lite"/>
    </source>
</evidence>
<proteinExistence type="predicted"/>
<accession>L9UME9</accession>
<sequence>MVAMSDDTDTDSGSGSDSNADADSKYTTTRDLKAALGLDPDYTPDPDTTSLPNCPRCDHPVTRTSMTSPTEAIAGPCGCRVAPGFARRARNRRRNGRDGSSSATGHDTDRGHATAPATQPDTQTDTQNNSHTQ</sequence>
<dbReference type="Proteomes" id="UP000011543">
    <property type="component" value="Unassembled WGS sequence"/>
</dbReference>
<evidence type="ECO:0008006" key="4">
    <source>
        <dbReference type="Google" id="ProtNLM"/>
    </source>
</evidence>
<name>L9UME9_NATMM</name>
<feature type="compositionally biased region" description="Low complexity" evidence="1">
    <location>
        <begin position="11"/>
        <end position="21"/>
    </location>
</feature>
<organism evidence="2 3">
    <name type="scientific">Natrialba magadii (strain ATCC 43099 / DSM 3394 / CCM 3739 / CIP 104546 / IAM 13178 / JCM 8861 / NBRC 102185 / NCIMB 2190 / MS3)</name>
    <name type="common">Natronobacterium magadii</name>
    <dbReference type="NCBI Taxonomy" id="547559"/>
    <lineage>
        <taxon>Archaea</taxon>
        <taxon>Methanobacteriati</taxon>
        <taxon>Methanobacteriota</taxon>
        <taxon>Stenosarchaea group</taxon>
        <taxon>Halobacteria</taxon>
        <taxon>Halobacteriales</taxon>
        <taxon>Natrialbaceae</taxon>
        <taxon>Natrialba</taxon>
    </lineage>
</organism>
<evidence type="ECO:0000313" key="3">
    <source>
        <dbReference type="Proteomes" id="UP000011543"/>
    </source>
</evidence>
<feature type="compositionally biased region" description="Low complexity" evidence="1">
    <location>
        <begin position="39"/>
        <end position="49"/>
    </location>
</feature>
<dbReference type="PATRIC" id="fig|547559.17.peg.3338"/>